<accession>A0A941EJ46</accession>
<evidence type="ECO:0000313" key="2">
    <source>
        <dbReference type="Proteomes" id="UP000675781"/>
    </source>
</evidence>
<dbReference type="EMBL" id="JAGSOG010000011">
    <property type="protein sequence ID" value="MBR7832487.1"/>
    <property type="molecule type" value="Genomic_DNA"/>
</dbReference>
<reference evidence="1" key="1">
    <citation type="submission" date="2021-04" db="EMBL/GenBank/DDBJ databases">
        <title>Genome based classification of Actinospica acidithermotolerans sp. nov., an actinobacterium isolated from an Indonesian hot spring.</title>
        <authorList>
            <person name="Kusuma A.B."/>
            <person name="Putra K.E."/>
            <person name="Nafisah S."/>
            <person name="Loh J."/>
            <person name="Nouioui I."/>
            <person name="Goodfellow M."/>
        </authorList>
    </citation>
    <scope>NUCLEOTIDE SEQUENCE</scope>
    <source>
        <strain evidence="1">CSCA 57</strain>
    </source>
</reference>
<protein>
    <submittedName>
        <fullName evidence="1">Uncharacterized protein</fullName>
    </submittedName>
</protein>
<comment type="caution">
    <text evidence="1">The sequence shown here is derived from an EMBL/GenBank/DDBJ whole genome shotgun (WGS) entry which is preliminary data.</text>
</comment>
<proteinExistence type="predicted"/>
<name>A0A941EJ46_9ACTN</name>
<organism evidence="1 2">
    <name type="scientific">Actinospica durhamensis</name>
    <dbReference type="NCBI Taxonomy" id="1508375"/>
    <lineage>
        <taxon>Bacteria</taxon>
        <taxon>Bacillati</taxon>
        <taxon>Actinomycetota</taxon>
        <taxon>Actinomycetes</taxon>
        <taxon>Catenulisporales</taxon>
        <taxon>Actinospicaceae</taxon>
        <taxon>Actinospica</taxon>
    </lineage>
</organism>
<sequence>MTTKQLTVHNASINTATIEVKTLTIGARQVTQGIFKQLIEEPLIAEDGTLNGVPWGHVTWHPDKCEGHTLEHWHIVWQSGTELRRSRVDVKPDFVWNHELRDYVGEPANRLVTAWIREACHGRADWAVLLGSRQEHELTSRMLRGGVNHETKVPAWASVSDAAYKAAGLDRRGPKDLERILKPLTDWDMRYGRIDDWRAKHPDLASAVSTAIAANVEVALTRCPEGDFEVGILAPPAAVELGRALRAEENALLELLMTRRNSDFETWIETLDKRNEAVAALDAEVDGWGLTWPEIRAEYDAAIRAEAERRARHRDVRAALAQLPQLFIGG</sequence>
<keyword evidence="2" id="KW-1185">Reference proteome</keyword>
<dbReference type="RefSeq" id="WP_212527012.1">
    <property type="nucleotide sequence ID" value="NZ_JAGSOG010000011.1"/>
</dbReference>
<dbReference type="Proteomes" id="UP000675781">
    <property type="component" value="Unassembled WGS sequence"/>
</dbReference>
<evidence type="ECO:0000313" key="1">
    <source>
        <dbReference type="EMBL" id="MBR7832487.1"/>
    </source>
</evidence>
<dbReference type="AlphaFoldDB" id="A0A941EJ46"/>
<gene>
    <name evidence="1" type="ORF">KDL01_04415</name>
</gene>